<evidence type="ECO:0000256" key="1">
    <source>
        <dbReference type="SAM" id="MobiDB-lite"/>
    </source>
</evidence>
<feature type="compositionally biased region" description="Basic residues" evidence="1">
    <location>
        <begin position="173"/>
        <end position="182"/>
    </location>
</feature>
<name>A0ABC8V4K1_9AQUA</name>
<keyword evidence="3" id="KW-1185">Reference proteome</keyword>
<comment type="caution">
    <text evidence="2">The sequence shown here is derived from an EMBL/GenBank/DDBJ whole genome shotgun (WGS) entry which is preliminary data.</text>
</comment>
<accession>A0ABC8V4K1</accession>
<protein>
    <submittedName>
        <fullName evidence="2">Uncharacterized protein</fullName>
    </submittedName>
</protein>
<sequence length="209" mass="23338">MESFDYLECIDCTPLYIDVEWDPVLAALQAAQERSQITASDLEAGSSNHHQAQEQAIPVSANEANSADEKPLETELVLNVTDSEIAEALAVLPELPKHLHGDGQRLPAPEMNRILETMLEYHKAQPLDPISKKDYNVAKILLMLDDSSPLEADEALRLEDGEHAEPEAPSQNPRKRCGRSPKVHPNLKATKRRTKKMVLADNINYQKDE</sequence>
<gene>
    <name evidence="2" type="ORF">ILEXP_LOCUS58924</name>
</gene>
<organism evidence="2 3">
    <name type="scientific">Ilex paraguariensis</name>
    <name type="common">yerba mate</name>
    <dbReference type="NCBI Taxonomy" id="185542"/>
    <lineage>
        <taxon>Eukaryota</taxon>
        <taxon>Viridiplantae</taxon>
        <taxon>Streptophyta</taxon>
        <taxon>Embryophyta</taxon>
        <taxon>Tracheophyta</taxon>
        <taxon>Spermatophyta</taxon>
        <taxon>Magnoliopsida</taxon>
        <taxon>eudicotyledons</taxon>
        <taxon>Gunneridae</taxon>
        <taxon>Pentapetalae</taxon>
        <taxon>asterids</taxon>
        <taxon>campanulids</taxon>
        <taxon>Aquifoliales</taxon>
        <taxon>Aquifoliaceae</taxon>
        <taxon>Ilex</taxon>
    </lineage>
</organism>
<feature type="region of interest" description="Disordered" evidence="1">
    <location>
        <begin position="157"/>
        <end position="209"/>
    </location>
</feature>
<proteinExistence type="predicted"/>
<reference evidence="2 3" key="1">
    <citation type="submission" date="2024-02" db="EMBL/GenBank/DDBJ databases">
        <authorList>
            <person name="Vignale AGUSTIN F."/>
            <person name="Sosa J E."/>
            <person name="Modenutti C."/>
        </authorList>
    </citation>
    <scope>NUCLEOTIDE SEQUENCE [LARGE SCALE GENOMIC DNA]</scope>
</reference>
<feature type="compositionally biased region" description="Basic and acidic residues" evidence="1">
    <location>
        <begin position="157"/>
        <end position="166"/>
    </location>
</feature>
<dbReference type="Proteomes" id="UP001642360">
    <property type="component" value="Unassembled WGS sequence"/>
</dbReference>
<evidence type="ECO:0000313" key="3">
    <source>
        <dbReference type="Proteomes" id="UP001642360"/>
    </source>
</evidence>
<feature type="compositionally biased region" description="Polar residues" evidence="1">
    <location>
        <begin position="42"/>
        <end position="54"/>
    </location>
</feature>
<feature type="region of interest" description="Disordered" evidence="1">
    <location>
        <begin position="42"/>
        <end position="70"/>
    </location>
</feature>
<dbReference type="EMBL" id="CAUOFW020010390">
    <property type="protein sequence ID" value="CAK9188260.1"/>
    <property type="molecule type" value="Genomic_DNA"/>
</dbReference>
<dbReference type="AlphaFoldDB" id="A0ABC8V4K1"/>
<evidence type="ECO:0000313" key="2">
    <source>
        <dbReference type="EMBL" id="CAK9188260.1"/>
    </source>
</evidence>